<proteinExistence type="predicted"/>
<evidence type="ECO:0000313" key="2">
    <source>
        <dbReference type="Proteomes" id="UP000482960"/>
    </source>
</evidence>
<sequence length="128" mass="13898">MAVTLLDAGKVIRGYDKHMNVNPKIPLLADGIVIERDSYVHDPDGYYVQFYADVHDSYEGFLPGSGPVESYRPTPGAPEILRTQRFPSRAQAEAVLASVTASATYRVDLTPASAIVVPAYGPVFEAIN</sequence>
<dbReference type="Proteomes" id="UP000482960">
    <property type="component" value="Unassembled WGS sequence"/>
</dbReference>
<comment type="caution">
    <text evidence="1">The sequence shown here is derived from an EMBL/GenBank/DDBJ whole genome shotgun (WGS) entry which is preliminary data.</text>
</comment>
<evidence type="ECO:0000313" key="1">
    <source>
        <dbReference type="EMBL" id="GFJ87687.1"/>
    </source>
</evidence>
<reference evidence="1 2" key="1">
    <citation type="submission" date="2020-03" db="EMBL/GenBank/DDBJ databases">
        <title>Whole genome shotgun sequence of Phytohabitans rumicis NBRC 108638.</title>
        <authorList>
            <person name="Komaki H."/>
            <person name="Tamura T."/>
        </authorList>
    </citation>
    <scope>NUCLEOTIDE SEQUENCE [LARGE SCALE GENOMIC DNA]</scope>
    <source>
        <strain evidence="1 2">NBRC 108638</strain>
    </source>
</reference>
<keyword evidence="2" id="KW-1185">Reference proteome</keyword>
<organism evidence="1 2">
    <name type="scientific">Phytohabitans rumicis</name>
    <dbReference type="NCBI Taxonomy" id="1076125"/>
    <lineage>
        <taxon>Bacteria</taxon>
        <taxon>Bacillati</taxon>
        <taxon>Actinomycetota</taxon>
        <taxon>Actinomycetes</taxon>
        <taxon>Micromonosporales</taxon>
        <taxon>Micromonosporaceae</taxon>
    </lineage>
</organism>
<dbReference type="EMBL" id="BLPG01000001">
    <property type="protein sequence ID" value="GFJ87687.1"/>
    <property type="molecule type" value="Genomic_DNA"/>
</dbReference>
<accession>A0A6V8L0Q0</accession>
<gene>
    <name evidence="1" type="ORF">Prum_013290</name>
</gene>
<reference evidence="1 2" key="2">
    <citation type="submission" date="2020-03" db="EMBL/GenBank/DDBJ databases">
        <authorList>
            <person name="Ichikawa N."/>
            <person name="Kimura A."/>
            <person name="Kitahashi Y."/>
            <person name="Uohara A."/>
        </authorList>
    </citation>
    <scope>NUCLEOTIDE SEQUENCE [LARGE SCALE GENOMIC DNA]</scope>
    <source>
        <strain evidence="1 2">NBRC 108638</strain>
    </source>
</reference>
<protein>
    <submittedName>
        <fullName evidence="1">Uncharacterized protein</fullName>
    </submittedName>
</protein>
<name>A0A6V8L0Q0_9ACTN</name>
<dbReference type="AlphaFoldDB" id="A0A6V8L0Q0"/>
<dbReference type="RefSeq" id="WP_173074726.1">
    <property type="nucleotide sequence ID" value="NZ_BAABJB010000032.1"/>
</dbReference>